<proteinExistence type="predicted"/>
<gene>
    <name evidence="2" type="ORF">FQP90_12935</name>
</gene>
<dbReference type="AlphaFoldDB" id="A0A558GYL1"/>
<feature type="transmembrane region" description="Helical" evidence="1">
    <location>
        <begin position="31"/>
        <end position="64"/>
    </location>
</feature>
<comment type="caution">
    <text evidence="2">The sequence shown here is derived from an EMBL/GenBank/DDBJ whole genome shotgun (WGS) entry which is preliminary data.</text>
</comment>
<dbReference type="EMBL" id="VNFK01000009">
    <property type="protein sequence ID" value="TVU61968.1"/>
    <property type="molecule type" value="Genomic_DNA"/>
</dbReference>
<evidence type="ECO:0000313" key="2">
    <source>
        <dbReference type="EMBL" id="TVU61968.1"/>
    </source>
</evidence>
<name>A0A558GYL1_PAENT</name>
<accession>A0A558GYL1</accession>
<protein>
    <recommendedName>
        <fullName evidence="4">PrgI family protein</fullName>
    </recommendedName>
</protein>
<dbReference type="OrthoDB" id="4434319at2"/>
<dbReference type="Proteomes" id="UP000316500">
    <property type="component" value="Unassembled WGS sequence"/>
</dbReference>
<keyword evidence="1" id="KW-1133">Transmembrane helix</keyword>
<dbReference type="RefSeq" id="WP_144651062.1">
    <property type="nucleotide sequence ID" value="NZ_VNFK01000009.1"/>
</dbReference>
<sequence length="520" mass="56594">MGRMVVVGGEVQSRGLFGGNRTAPEWIGLSVAIGTALLIVLAGGSSVVALILAAVLVLAGVILTTPNKLSGHRSLGALFVEVRHKKVRAKNKSLVYVPVKDRPQTRMVKAGKKDRERADENGLIEVPVRHKDNAPLMVGTVRHFAIDTPEGQLVIFRHQGKVKKSYYTATVEVMGSSSGIREEYRKESGHVARGQYLARLARRQSLVTHIQTLARAVPMDSADHLLWVKRRVAQNVPRILLESYGELCETTRSRSEQHRTYETFRIPGSAALYRRAEAYGSGDEGIGQAIYQEIRSAMAQASMMGSITNSRPLGPEAMAALLRHLQDPDFDIDDYDGANLMDCWQHLDGAASPISLVVNDHWHIRTGYVPASAFSPAPIPVEALEAIISGIQPAVVHSVSMVMELEDARSARSKARSDAAMDRATSNKVSKSGVVTDGTEEVLMGASHQRLLDLKPGSGHHGAAYGLYISFAVEDANEILSTTDIVEAAASDAGIEFIDWLDHRNDLALITTMPFTRGIR</sequence>
<keyword evidence="1" id="KW-0812">Transmembrane</keyword>
<reference evidence="2 3" key="1">
    <citation type="submission" date="2019-07" db="EMBL/GenBank/DDBJ databases">
        <title>Diversity of Bacteria from Kongsfjorden, Arctic.</title>
        <authorList>
            <person name="Yu Y."/>
        </authorList>
    </citation>
    <scope>NUCLEOTIDE SEQUENCE [LARGE SCALE GENOMIC DNA]</scope>
    <source>
        <strain evidence="2 3">SM1928</strain>
    </source>
</reference>
<evidence type="ECO:0000256" key="1">
    <source>
        <dbReference type="SAM" id="Phobius"/>
    </source>
</evidence>
<evidence type="ECO:0000313" key="3">
    <source>
        <dbReference type="Proteomes" id="UP000316500"/>
    </source>
</evidence>
<keyword evidence="1" id="KW-0472">Membrane</keyword>
<organism evidence="2 3">
    <name type="scientific">Paenarthrobacter nitroguajacolicus</name>
    <name type="common">Arthrobacter nitroguajacolicus</name>
    <dbReference type="NCBI Taxonomy" id="211146"/>
    <lineage>
        <taxon>Bacteria</taxon>
        <taxon>Bacillati</taxon>
        <taxon>Actinomycetota</taxon>
        <taxon>Actinomycetes</taxon>
        <taxon>Micrococcales</taxon>
        <taxon>Micrococcaceae</taxon>
        <taxon>Paenarthrobacter</taxon>
    </lineage>
</organism>
<evidence type="ECO:0008006" key="4">
    <source>
        <dbReference type="Google" id="ProtNLM"/>
    </source>
</evidence>